<proteinExistence type="predicted"/>
<dbReference type="Proteomes" id="UP001175227">
    <property type="component" value="Unassembled WGS sequence"/>
</dbReference>
<name>A0AA39NY23_9AGAR</name>
<reference evidence="1" key="1">
    <citation type="submission" date="2023-06" db="EMBL/GenBank/DDBJ databases">
        <authorList>
            <consortium name="Lawrence Berkeley National Laboratory"/>
            <person name="Ahrendt S."/>
            <person name="Sahu N."/>
            <person name="Indic B."/>
            <person name="Wong-Bajracharya J."/>
            <person name="Merenyi Z."/>
            <person name="Ke H.-M."/>
            <person name="Monk M."/>
            <person name="Kocsube S."/>
            <person name="Drula E."/>
            <person name="Lipzen A."/>
            <person name="Balint B."/>
            <person name="Henrissat B."/>
            <person name="Andreopoulos B."/>
            <person name="Martin F.M."/>
            <person name="Harder C.B."/>
            <person name="Rigling D."/>
            <person name="Ford K.L."/>
            <person name="Foster G.D."/>
            <person name="Pangilinan J."/>
            <person name="Papanicolaou A."/>
            <person name="Barry K."/>
            <person name="LaButti K."/>
            <person name="Viragh M."/>
            <person name="Koriabine M."/>
            <person name="Yan M."/>
            <person name="Riley R."/>
            <person name="Champramary S."/>
            <person name="Plett K.L."/>
            <person name="Tsai I.J."/>
            <person name="Slot J."/>
            <person name="Sipos G."/>
            <person name="Plett J."/>
            <person name="Nagy L.G."/>
            <person name="Grigoriev I.V."/>
        </authorList>
    </citation>
    <scope>NUCLEOTIDE SEQUENCE</scope>
    <source>
        <strain evidence="1">ICMP 16352</strain>
    </source>
</reference>
<gene>
    <name evidence="1" type="ORF">IW261DRAFT_672602</name>
</gene>
<organism evidence="1 2">
    <name type="scientific">Armillaria novae-zelandiae</name>
    <dbReference type="NCBI Taxonomy" id="153914"/>
    <lineage>
        <taxon>Eukaryota</taxon>
        <taxon>Fungi</taxon>
        <taxon>Dikarya</taxon>
        <taxon>Basidiomycota</taxon>
        <taxon>Agaricomycotina</taxon>
        <taxon>Agaricomycetes</taxon>
        <taxon>Agaricomycetidae</taxon>
        <taxon>Agaricales</taxon>
        <taxon>Marasmiineae</taxon>
        <taxon>Physalacriaceae</taxon>
        <taxon>Armillaria</taxon>
    </lineage>
</organism>
<dbReference type="EMBL" id="JAUEPR010000031">
    <property type="protein sequence ID" value="KAK0473689.1"/>
    <property type="molecule type" value="Genomic_DNA"/>
</dbReference>
<dbReference type="AlphaFoldDB" id="A0AA39NY23"/>
<keyword evidence="2" id="KW-1185">Reference proteome</keyword>
<comment type="caution">
    <text evidence="1">The sequence shown here is derived from an EMBL/GenBank/DDBJ whole genome shotgun (WGS) entry which is preliminary data.</text>
</comment>
<evidence type="ECO:0000313" key="1">
    <source>
        <dbReference type="EMBL" id="KAK0473689.1"/>
    </source>
</evidence>
<evidence type="ECO:0000313" key="2">
    <source>
        <dbReference type="Proteomes" id="UP001175227"/>
    </source>
</evidence>
<sequence length="152" mass="16870">MSHPDRGAAPTHIKLGSLFQLLHAHLSPWIPDPHDDNPAIHAALIASMYTSGVCKIPPDQCYLYLHDAENVAQHAFFLLISDYLNFFSSLNFSAATQDEPARIHKACDPATFRRGSKTILDGTSKSTKLDLSHFATSFELCNTTILERFTTI</sequence>
<protein>
    <submittedName>
        <fullName evidence="1">Uncharacterized protein</fullName>
    </submittedName>
</protein>
<accession>A0AA39NY23</accession>